<evidence type="ECO:0000256" key="4">
    <source>
        <dbReference type="ARBA" id="ARBA00022617"/>
    </source>
</evidence>
<name>A0A9J5XNY7_SOLCO</name>
<dbReference type="PANTHER" id="PTHR47955">
    <property type="entry name" value="CYTOCHROME P450 FAMILY 71 PROTEIN"/>
    <property type="match status" value="1"/>
</dbReference>
<evidence type="ECO:0000256" key="12">
    <source>
        <dbReference type="ARBA" id="ARBA00055645"/>
    </source>
</evidence>
<dbReference type="GO" id="GO:0004497">
    <property type="term" value="F:monooxygenase activity"/>
    <property type="evidence" value="ECO:0007669"/>
    <property type="project" value="UniProtKB-KW"/>
</dbReference>
<gene>
    <name evidence="14" type="ORF">H5410_049234</name>
</gene>
<evidence type="ECO:0000256" key="5">
    <source>
        <dbReference type="ARBA" id="ARBA00022692"/>
    </source>
</evidence>
<sequence length="1892" mass="216249">MKKSTLEGYEIQPGTIIHVSSWAIARDPEIWKNPEEFMPERFLNSDIDFKGQNFELLPFGAGRRGCPGIALGVATVDLMLSNLLYAFDWELPCGMKKEDIDTDVMPGITMHKKNDLCLGAKNTQPPGPVGLPFIGNLHQFDSLTPHIYFWKLSKKYGKIFSLKLGSTPMVVVSSAKLAKEVLKTQDLVYCSRPSILGQQKLSYNGRDIVFAPYNDYWREMRKISVLHLFSLKKVQLYKPIREDEVSRMIKKISQHAASSQITNLSNLMILLISTIICRLAFGVRFDDEAHERKRFDYLLAETQAMMASFFVSDVLPFLGWIDKLTGLTNRLEKNLNELDEFYEELIEQHQKPNRPKSMEGDIVDLLLQLKKEKSIPIDLTLEDIKGLLMNVLVAGSDTSAAGIVWTMTALMKNPKVMKKVQEEIRKSIGNKGIVNENDIQNMPYFKAVIKEAFRLYPPVPLLVPRESMKKSTLEGYEIQAGTIVHVNSWAIARDPEIWENSEEFIPERFLNSDIDYKGQNYELIPFGAGRRGCPGMTLGVASMELALSNLLYAFDWELPHGMKKEDIDTNVRPGITMHKKNELCLIPKTFPIILLFLLPKAKKSGKNNLPPGPIGLPFIGNLHQFDSLTPHIYFWKLTKKYGKIFSLKFGSTPIVVISSAKLAKEVLKTQDLVFCSRPSLLGQQKLTYNGHDIGFAPYNDHWRERRKICVLHLFSLKKVQSFSPIREDEVSRMIKKIYEQTVNSKITNLSNLMISLTSKIICRIAFGVRFDEEGHERKRFDCLLAEAQAMSVSFFVSDFFPSLSWIDKLTGLTNRLEKIFQNLDEFYEELIEQHQNPNRPKSMEGDILDLLLQLKKEQSTSIDLTLDDIKGILMDVFVAGSDTSAAAVEWAMTALIKNPKIMKKVQKEIRETIGTKGIVNEDDIQNMSYFKSVIKETFRLYPPSPLLIPRETMEKSTLEGYEIHPGTIIHVNSWAIARDPEIWENSEEFIPERFLHSDIDFKGQNFELIPFGAGRRAFPILLIFLLSGKRNLPPGPIGLPFIGNLHQYDSLTPHLYFWKLSKKYGKIFSLKLGSSTMVVVSSAKLAKEVLKTQDLVFCSRPSLLGQQKLSYNGHDIAFAPYNDYWREMRKICVLQLFSLKKVQSFSPIREDEVSRMIKKISQLAASSQITNLSRLMISLTSTIICRVAFGVRFDEEVHERKRFDYLLAEAQAMMATFFVSDFFPSLSWIDKLTGQTYRLEKNFKNFNEFYEELIEQHQNPNRPKSMEGDILDLLLQLKKEQSTPIDLTMEDIKGLLMNVLVAGSDTSAAVVVWAMTALMKNPKVMKKVQDEIRKSIGTKGIVNEDDIQNMSYLKAVIKETFRLYPPDPLLIPRESMKKSILEGYEIQQGTIVHINAWAIARDPEIWENPKEFIPERFLNSDIDFKKEDYELIPFGAGRRGCPGITLGITAIELALSNLLYAFDWELPYGLKKEDIDTNSSKNNLPPGPIGLPFIGNLHQFDSLAPHIYFWKLSKKYGKIFSLKFGSTPIIVISSAKLAKEVLKTQDLAFCSRASHLGQQKLSYNGRDIVFQRYNDYWREMRKISVLHLFSHKKVKLFCPIREDEVSRMIKKISQQASFSQITLQKNPKLPTYITNNLSWIDKFIGLTNKLEKNFKNLDEFYEELIEKHKDKLTPIDLTLEDIKAIVMDVLLAGSDTSAAAVVWTMTALMKNPKAMKQVQEEIRKSVGKKGDIRILNEDEIQNLPYFKAVIKESFRLYPPVPLLVPRESMEKSTLEGYEIQPRTIVHVNAWAIARDPEIWENPEEFIPERFLNSDIDFKGQDFELIPFGSGRRGCLGIALGVASMELALSNLLYAFDWELPCGMNKEDIDTNVKPGITIHKKNDLCLIPKNYL</sequence>
<dbReference type="InterPro" id="IPR036396">
    <property type="entry name" value="Cyt_P450_sf"/>
</dbReference>
<evidence type="ECO:0000313" key="15">
    <source>
        <dbReference type="Proteomes" id="UP000824120"/>
    </source>
</evidence>
<dbReference type="Gene3D" id="1.10.630.10">
    <property type="entry name" value="Cytochrome P450"/>
    <property type="match status" value="5"/>
</dbReference>
<dbReference type="FunFam" id="1.10.630.10:FF:000126">
    <property type="entry name" value="Predicted protein"/>
    <property type="match status" value="1"/>
</dbReference>
<evidence type="ECO:0000256" key="10">
    <source>
        <dbReference type="ARBA" id="ARBA00023033"/>
    </source>
</evidence>
<dbReference type="PANTHER" id="PTHR47955:SF22">
    <property type="entry name" value="CYTOCHROME P450 83B1-LIKE"/>
    <property type="match status" value="1"/>
</dbReference>
<evidence type="ECO:0000256" key="9">
    <source>
        <dbReference type="ARBA" id="ARBA00023004"/>
    </source>
</evidence>
<dbReference type="InterPro" id="IPR017972">
    <property type="entry name" value="Cyt_P450_CS"/>
</dbReference>
<reference evidence="14 15" key="1">
    <citation type="submission" date="2020-09" db="EMBL/GenBank/DDBJ databases">
        <title>De no assembly of potato wild relative species, Solanum commersonii.</title>
        <authorList>
            <person name="Cho K."/>
        </authorList>
    </citation>
    <scope>NUCLEOTIDE SEQUENCE [LARGE SCALE GENOMIC DNA]</scope>
    <source>
        <strain evidence="14">LZ3.2</strain>
        <tissue evidence="14">Leaf</tissue>
    </source>
</reference>
<keyword evidence="5" id="KW-0812">Transmembrane</keyword>
<comment type="function">
    <text evidence="12">May have a role in maturation, such as during flavor formation or other metabolite production specific to aging tissues.</text>
</comment>
<dbReference type="InterPro" id="IPR002401">
    <property type="entry name" value="Cyt_P450_E_grp-I"/>
</dbReference>
<dbReference type="FunFam" id="1.10.630.10:FF:000011">
    <property type="entry name" value="Cytochrome P450 83B1"/>
    <property type="match status" value="3"/>
</dbReference>
<keyword evidence="15" id="KW-1185">Reference proteome</keyword>
<dbReference type="CDD" id="cd11072">
    <property type="entry name" value="CYP71-like"/>
    <property type="match status" value="4"/>
</dbReference>
<evidence type="ECO:0000256" key="3">
    <source>
        <dbReference type="ARBA" id="ARBA00010617"/>
    </source>
</evidence>
<evidence type="ECO:0000256" key="2">
    <source>
        <dbReference type="ARBA" id="ARBA00004167"/>
    </source>
</evidence>
<dbReference type="Proteomes" id="UP000824120">
    <property type="component" value="Chromosome 9"/>
</dbReference>
<dbReference type="PROSITE" id="PS00086">
    <property type="entry name" value="CYTOCHROME_P450"/>
    <property type="match status" value="4"/>
</dbReference>
<keyword evidence="8" id="KW-0560">Oxidoreductase</keyword>
<keyword evidence="9 13" id="KW-0408">Iron</keyword>
<dbReference type="GO" id="GO:0020037">
    <property type="term" value="F:heme binding"/>
    <property type="evidence" value="ECO:0007669"/>
    <property type="project" value="InterPro"/>
</dbReference>
<evidence type="ECO:0000256" key="1">
    <source>
        <dbReference type="ARBA" id="ARBA00001971"/>
    </source>
</evidence>
<dbReference type="GO" id="GO:0005506">
    <property type="term" value="F:iron ion binding"/>
    <property type="evidence" value="ECO:0007669"/>
    <property type="project" value="InterPro"/>
</dbReference>
<proteinExistence type="inferred from homology"/>
<keyword evidence="11" id="KW-0472">Membrane</keyword>
<keyword evidence="7" id="KW-1133">Transmembrane helix</keyword>
<dbReference type="EMBL" id="JACXVP010000009">
    <property type="protein sequence ID" value="KAG5588800.1"/>
    <property type="molecule type" value="Genomic_DNA"/>
</dbReference>
<dbReference type="PRINTS" id="PR00385">
    <property type="entry name" value="P450"/>
</dbReference>
<evidence type="ECO:0000313" key="14">
    <source>
        <dbReference type="EMBL" id="KAG5588800.1"/>
    </source>
</evidence>
<dbReference type="SUPFAM" id="SSF48264">
    <property type="entry name" value="Cytochrome P450"/>
    <property type="match status" value="5"/>
</dbReference>
<dbReference type="GO" id="GO:0016020">
    <property type="term" value="C:membrane"/>
    <property type="evidence" value="ECO:0007669"/>
    <property type="project" value="UniProtKB-SubCell"/>
</dbReference>
<evidence type="ECO:0008006" key="16">
    <source>
        <dbReference type="Google" id="ProtNLM"/>
    </source>
</evidence>
<comment type="caution">
    <text evidence="14">The sequence shown here is derived from an EMBL/GenBank/DDBJ whole genome shotgun (WGS) entry which is preliminary data.</text>
</comment>
<dbReference type="PRINTS" id="PR00463">
    <property type="entry name" value="EP450I"/>
</dbReference>
<evidence type="ECO:0000256" key="7">
    <source>
        <dbReference type="ARBA" id="ARBA00022989"/>
    </source>
</evidence>
<keyword evidence="10" id="KW-0503">Monooxygenase</keyword>
<dbReference type="OrthoDB" id="1470350at2759"/>
<comment type="similarity">
    <text evidence="3">Belongs to the cytochrome P450 family.</text>
</comment>
<evidence type="ECO:0000256" key="11">
    <source>
        <dbReference type="ARBA" id="ARBA00023136"/>
    </source>
</evidence>
<accession>A0A9J5XNY7</accession>
<evidence type="ECO:0000256" key="8">
    <source>
        <dbReference type="ARBA" id="ARBA00023002"/>
    </source>
</evidence>
<protein>
    <recommendedName>
        <fullName evidence="16">Cytochrome P450</fullName>
    </recommendedName>
</protein>
<dbReference type="Pfam" id="PF00067">
    <property type="entry name" value="p450"/>
    <property type="match status" value="6"/>
</dbReference>
<comment type="subcellular location">
    <subcellularLocation>
        <location evidence="2">Membrane</location>
        <topology evidence="2">Single-pass membrane protein</topology>
    </subcellularLocation>
</comment>
<organism evidence="14 15">
    <name type="scientific">Solanum commersonii</name>
    <name type="common">Commerson's wild potato</name>
    <name type="synonym">Commerson's nightshade</name>
    <dbReference type="NCBI Taxonomy" id="4109"/>
    <lineage>
        <taxon>Eukaryota</taxon>
        <taxon>Viridiplantae</taxon>
        <taxon>Streptophyta</taxon>
        <taxon>Embryophyta</taxon>
        <taxon>Tracheophyta</taxon>
        <taxon>Spermatophyta</taxon>
        <taxon>Magnoliopsida</taxon>
        <taxon>eudicotyledons</taxon>
        <taxon>Gunneridae</taxon>
        <taxon>Pentapetalae</taxon>
        <taxon>asterids</taxon>
        <taxon>lamiids</taxon>
        <taxon>Solanales</taxon>
        <taxon>Solanaceae</taxon>
        <taxon>Solanoideae</taxon>
        <taxon>Solaneae</taxon>
        <taxon>Solanum</taxon>
    </lineage>
</organism>
<dbReference type="InterPro" id="IPR001128">
    <property type="entry name" value="Cyt_P450"/>
</dbReference>
<evidence type="ECO:0000256" key="6">
    <source>
        <dbReference type="ARBA" id="ARBA00022723"/>
    </source>
</evidence>
<dbReference type="GO" id="GO:0016705">
    <property type="term" value="F:oxidoreductase activity, acting on paired donors, with incorporation or reduction of molecular oxygen"/>
    <property type="evidence" value="ECO:0007669"/>
    <property type="project" value="InterPro"/>
</dbReference>
<comment type="cofactor">
    <cofactor evidence="1 13">
        <name>heme</name>
        <dbReference type="ChEBI" id="CHEBI:30413"/>
    </cofactor>
</comment>
<keyword evidence="4 13" id="KW-0349">Heme</keyword>
<evidence type="ECO:0000256" key="13">
    <source>
        <dbReference type="PIRSR" id="PIRSR602401-1"/>
    </source>
</evidence>
<feature type="binding site" description="axial binding residue" evidence="13">
    <location>
        <position position="1441"/>
    </location>
    <ligand>
        <name>heme</name>
        <dbReference type="ChEBI" id="CHEBI:30413"/>
    </ligand>
    <ligandPart>
        <name>Fe</name>
        <dbReference type="ChEBI" id="CHEBI:18248"/>
    </ligandPart>
</feature>
<keyword evidence="6 13" id="KW-0479">Metal-binding</keyword>